<dbReference type="Gene3D" id="3.40.50.12780">
    <property type="entry name" value="N-terminal domain of ligase-like"/>
    <property type="match status" value="1"/>
</dbReference>
<dbReference type="GeneID" id="64602507"/>
<dbReference type="GO" id="GO:0006629">
    <property type="term" value="P:lipid metabolic process"/>
    <property type="evidence" value="ECO:0007669"/>
    <property type="project" value="InterPro"/>
</dbReference>
<dbReference type="Proteomes" id="UP000719766">
    <property type="component" value="Unassembled WGS sequence"/>
</dbReference>
<dbReference type="OrthoDB" id="10253869at2759"/>
<dbReference type="InterPro" id="IPR045851">
    <property type="entry name" value="AMP-bd_C_sf"/>
</dbReference>
<dbReference type="EMBL" id="JABBWE010000047">
    <property type="protein sequence ID" value="KAG1790798.1"/>
    <property type="molecule type" value="Genomic_DNA"/>
</dbReference>
<dbReference type="PROSITE" id="PS00455">
    <property type="entry name" value="AMP_BINDING"/>
    <property type="match status" value="1"/>
</dbReference>
<dbReference type="NCBIfam" id="NF002937">
    <property type="entry name" value="PRK03584.1"/>
    <property type="match status" value="1"/>
</dbReference>
<dbReference type="NCBIfam" id="TIGR01217">
    <property type="entry name" value="ac_ac_CoA_syn"/>
    <property type="match status" value="1"/>
</dbReference>
<dbReference type="PANTHER" id="PTHR42921">
    <property type="entry name" value="ACETOACETYL-COA SYNTHETASE"/>
    <property type="match status" value="1"/>
</dbReference>
<dbReference type="PANTHER" id="PTHR42921:SF4">
    <property type="entry name" value="ACETOACETYL-COA SYNTHASE (AFU_ORTHOLOGUE AFUA_8G04770)"/>
    <property type="match status" value="1"/>
</dbReference>
<evidence type="ECO:0000313" key="2">
    <source>
        <dbReference type="EMBL" id="KAG1790798.1"/>
    </source>
</evidence>
<dbReference type="AlphaFoldDB" id="A0A9P7DF09"/>
<keyword evidence="3" id="KW-1185">Reference proteome</keyword>
<comment type="caution">
    <text evidence="2">The sequence shown here is derived from an EMBL/GenBank/DDBJ whole genome shotgun (WGS) entry which is preliminary data.</text>
</comment>
<dbReference type="GO" id="GO:0030729">
    <property type="term" value="F:acetoacetate-CoA ligase activity"/>
    <property type="evidence" value="ECO:0007669"/>
    <property type="project" value="InterPro"/>
</dbReference>
<reference evidence="2" key="1">
    <citation type="journal article" date="2020" name="New Phytol.">
        <title>Comparative genomics reveals dynamic genome evolution in host specialist ectomycorrhizal fungi.</title>
        <authorList>
            <person name="Lofgren L.A."/>
            <person name="Nguyen N.H."/>
            <person name="Vilgalys R."/>
            <person name="Ruytinx J."/>
            <person name="Liao H.L."/>
            <person name="Branco S."/>
            <person name="Kuo A."/>
            <person name="LaButti K."/>
            <person name="Lipzen A."/>
            <person name="Andreopoulos W."/>
            <person name="Pangilinan J."/>
            <person name="Riley R."/>
            <person name="Hundley H."/>
            <person name="Na H."/>
            <person name="Barry K."/>
            <person name="Grigoriev I.V."/>
            <person name="Stajich J.E."/>
            <person name="Kennedy P.G."/>
        </authorList>
    </citation>
    <scope>NUCLEOTIDE SEQUENCE</scope>
    <source>
        <strain evidence="2">S12</strain>
    </source>
</reference>
<dbReference type="SUPFAM" id="SSF56801">
    <property type="entry name" value="Acetyl-CoA synthetase-like"/>
    <property type="match status" value="1"/>
</dbReference>
<dbReference type="InterPro" id="IPR020845">
    <property type="entry name" value="AMP-binding_CS"/>
</dbReference>
<sequence length="694" mass="76848">MSAQFDQSRLIWTPAYPSHVVCENFRREINLKHNLKLKDYHDLHAYSVSNYTFWLDLWQFMGILSSVPPDPTKIVQKGKYEEVPEWFPGARLNYAENLLYRDDDGIACTAGNELGVVTHYTFRQLREMVRKMAAAMRANGLKVGDRVAAIISNSITAVVVALAASSVGAIFSSTATDMGTQGILDRYRQIKPKLIFTEMEIFYAGKTISLVQKASEVEQDLRTYGVQRIITLPSAKTGNTVPESLNIPNSVTMDSFLASDDGRPLEFEQLPFSHPLYILYSSGTSGPPKCIVHCGGGALMNSKKDCMVGFGILPTDVYFQYTTTGWMMWPFMLSGLACGARIVLYDGSPFHPDLRGYLKFINDQGVTVLGTSPRFLTEVQMRGIKPLEIASFEALRAMTVTGAVTTAPLMEWAHEAFGRKLLIGSSSGGTDVFCAFVSCVSSFPLYAGGCIGTIILLTWTHYAFHAELQGKSLGMAVELFDPMGKNIENTGQPGELVITRPHPSIPVCFWGDESGKKFRQAYYDMYPGVWRQGDFVVKNPKTTGFIFLGRSDGVLNPSGVRFGSAEIYSVLELFSDEVDDSLCVGQRRTQDPDERVLLFLKMRSGRKLTPALIDRIKSAIRTSLSPRHVPAYVFDTPDIPYTVNGKKIEIAVKQIVSGSDLKPSGTVANPESLNLYYKYRDIEGLVGSKTMAKL</sequence>
<dbReference type="RefSeq" id="XP_041157731.1">
    <property type="nucleotide sequence ID" value="XM_041308743.1"/>
</dbReference>
<accession>A0A9P7DF09</accession>
<evidence type="ECO:0000259" key="1">
    <source>
        <dbReference type="Pfam" id="PF00501"/>
    </source>
</evidence>
<gene>
    <name evidence="2" type="ORF">HD556DRAFT_1487838</name>
</gene>
<evidence type="ECO:0000313" key="3">
    <source>
        <dbReference type="Proteomes" id="UP000719766"/>
    </source>
</evidence>
<dbReference type="Gene3D" id="3.30.300.30">
    <property type="match status" value="1"/>
</dbReference>
<organism evidence="2 3">
    <name type="scientific">Suillus plorans</name>
    <dbReference type="NCBI Taxonomy" id="116603"/>
    <lineage>
        <taxon>Eukaryota</taxon>
        <taxon>Fungi</taxon>
        <taxon>Dikarya</taxon>
        <taxon>Basidiomycota</taxon>
        <taxon>Agaricomycotina</taxon>
        <taxon>Agaricomycetes</taxon>
        <taxon>Agaricomycetidae</taxon>
        <taxon>Boletales</taxon>
        <taxon>Suillineae</taxon>
        <taxon>Suillaceae</taxon>
        <taxon>Suillus</taxon>
    </lineage>
</organism>
<name>A0A9P7DF09_9AGAM</name>
<dbReference type="InterPro" id="IPR042099">
    <property type="entry name" value="ANL_N_sf"/>
</dbReference>
<protein>
    <recommendedName>
        <fullName evidence="1">AMP-dependent synthetase/ligase domain-containing protein</fullName>
    </recommendedName>
</protein>
<proteinExistence type="predicted"/>
<feature type="domain" description="AMP-dependent synthetase/ligase" evidence="1">
    <location>
        <begin position="117"/>
        <end position="502"/>
    </location>
</feature>
<dbReference type="Pfam" id="PF00501">
    <property type="entry name" value="AMP-binding"/>
    <property type="match status" value="1"/>
</dbReference>
<dbReference type="InterPro" id="IPR000873">
    <property type="entry name" value="AMP-dep_synth/lig_dom"/>
</dbReference>
<dbReference type="InterPro" id="IPR005914">
    <property type="entry name" value="Acac_CoA_synth"/>
</dbReference>